<name>A0A8S3BV54_9BILA</name>
<evidence type="ECO:0000313" key="2">
    <source>
        <dbReference type="Proteomes" id="UP000681720"/>
    </source>
</evidence>
<proteinExistence type="predicted"/>
<feature type="non-terminal residue" evidence="1">
    <location>
        <position position="87"/>
    </location>
</feature>
<reference evidence="1" key="1">
    <citation type="submission" date="2021-02" db="EMBL/GenBank/DDBJ databases">
        <authorList>
            <person name="Nowell W R."/>
        </authorList>
    </citation>
    <scope>NUCLEOTIDE SEQUENCE</scope>
</reference>
<organism evidence="1 2">
    <name type="scientific">Rotaria magnacalcarata</name>
    <dbReference type="NCBI Taxonomy" id="392030"/>
    <lineage>
        <taxon>Eukaryota</taxon>
        <taxon>Metazoa</taxon>
        <taxon>Spiralia</taxon>
        <taxon>Gnathifera</taxon>
        <taxon>Rotifera</taxon>
        <taxon>Eurotatoria</taxon>
        <taxon>Bdelloidea</taxon>
        <taxon>Philodinida</taxon>
        <taxon>Philodinidae</taxon>
        <taxon>Rotaria</taxon>
    </lineage>
</organism>
<accession>A0A8S3BV54</accession>
<sequence length="87" mass="10125">MSSPIVHLHKALSTESLNFRHETSQHRLTLQHIFNSCVLDKHQRVHAGELIRHFRFVAEQNVELLSVQFDFNFLLNELGGSDQQVTF</sequence>
<protein>
    <submittedName>
        <fullName evidence="1">Uncharacterized protein</fullName>
    </submittedName>
</protein>
<gene>
    <name evidence="1" type="ORF">GIL414_LOCUS50098</name>
</gene>
<dbReference type="EMBL" id="CAJOBJ010166145">
    <property type="protein sequence ID" value="CAF4865380.1"/>
    <property type="molecule type" value="Genomic_DNA"/>
</dbReference>
<dbReference type="AlphaFoldDB" id="A0A8S3BV54"/>
<evidence type="ECO:0000313" key="1">
    <source>
        <dbReference type="EMBL" id="CAF4865380.1"/>
    </source>
</evidence>
<comment type="caution">
    <text evidence="1">The sequence shown here is derived from an EMBL/GenBank/DDBJ whole genome shotgun (WGS) entry which is preliminary data.</text>
</comment>
<dbReference type="Proteomes" id="UP000681720">
    <property type="component" value="Unassembled WGS sequence"/>
</dbReference>